<evidence type="ECO:0000256" key="4">
    <source>
        <dbReference type="ARBA" id="ARBA00022606"/>
    </source>
</evidence>
<evidence type="ECO:0000256" key="2">
    <source>
        <dbReference type="ARBA" id="ARBA00008130"/>
    </source>
</evidence>
<keyword evidence="3" id="KW-0600">Photoreceptor protein</keyword>
<feature type="transmembrane region" description="Helical" evidence="11">
    <location>
        <begin position="167"/>
        <end position="185"/>
    </location>
</feature>
<dbReference type="GO" id="GO:0005886">
    <property type="term" value="C:plasma membrane"/>
    <property type="evidence" value="ECO:0007669"/>
    <property type="project" value="TreeGrafter"/>
</dbReference>
<feature type="transmembrane region" description="Helical" evidence="11">
    <location>
        <begin position="236"/>
        <end position="256"/>
    </location>
</feature>
<organism evidence="12 13">
    <name type="scientific">Ustilago trichophora</name>
    <dbReference type="NCBI Taxonomy" id="86804"/>
    <lineage>
        <taxon>Eukaryota</taxon>
        <taxon>Fungi</taxon>
        <taxon>Dikarya</taxon>
        <taxon>Basidiomycota</taxon>
        <taxon>Ustilaginomycotina</taxon>
        <taxon>Ustilaginomycetes</taxon>
        <taxon>Ustilaginales</taxon>
        <taxon>Ustilaginaceae</taxon>
        <taxon>Ustilago</taxon>
    </lineage>
</organism>
<keyword evidence="7 11" id="KW-1133">Transmembrane helix</keyword>
<dbReference type="PANTHER" id="PTHR28286">
    <property type="match status" value="1"/>
</dbReference>
<dbReference type="InterPro" id="IPR001425">
    <property type="entry name" value="Arc/bac/fun_rhodopsins"/>
</dbReference>
<dbReference type="FunFam" id="1.20.1070.10:FF:000160">
    <property type="entry name" value="Related to Opsin-1"/>
    <property type="match status" value="1"/>
</dbReference>
<sequence>MNAAAQLLKRAGNEALRINPTVADIDITTHGSDWLWAVFSVMALSGLITMFWSLKVSRGERAFHYLSAAILATASVAYFSMASDLGATPIRVEFLNYGPDQVNGQRPTRSIWYARYIDWTITTPLLLLEILLVSGLPLSTVFITIFFDIVMIITGLIGALVESTYKWGFYTMGCVAMFYVFWVIYGPGLKSASHLGADFKKSYLYSSLLLTVLWTLYPVAWGLADGSNTISPDGEMVFYGVLDLLAKPVFALFHLFSLRRCNYSSLHLKSGKFSDYEDLSANHYRTMEGGKATEAGIIAGNGNGNVNGAHTTGTTTTGANVTGANVLDPAPATTMQQAHIAQ</sequence>
<dbReference type="CDD" id="cd15239">
    <property type="entry name" value="7tm_YRO2_fungal-like"/>
    <property type="match status" value="1"/>
</dbReference>
<dbReference type="PANTHER" id="PTHR28286:SF1">
    <property type="entry name" value="30 KDA HEAT SHOCK PROTEIN-RELATED"/>
    <property type="match status" value="1"/>
</dbReference>
<comment type="similarity">
    <text evidence="2">Belongs to the archaeal/bacterial/fungal opsin family.</text>
</comment>
<evidence type="ECO:0000256" key="11">
    <source>
        <dbReference type="SAM" id="Phobius"/>
    </source>
</evidence>
<accession>A0A5C3E5Q1</accession>
<feature type="transmembrane region" description="Helical" evidence="11">
    <location>
        <begin position="116"/>
        <end position="134"/>
    </location>
</feature>
<dbReference type="GO" id="GO:0007602">
    <property type="term" value="P:phototransduction"/>
    <property type="evidence" value="ECO:0007669"/>
    <property type="project" value="UniProtKB-KW"/>
</dbReference>
<reference evidence="12 13" key="1">
    <citation type="submission" date="2018-03" db="EMBL/GenBank/DDBJ databases">
        <authorList>
            <person name="Guldener U."/>
        </authorList>
    </citation>
    <scope>NUCLEOTIDE SEQUENCE [LARGE SCALE GENOMIC DNA]</scope>
    <source>
        <strain evidence="12 13">NBRC100155</strain>
    </source>
</reference>
<keyword evidence="13" id="KW-1185">Reference proteome</keyword>
<dbReference type="OrthoDB" id="536545at2759"/>
<proteinExistence type="inferred from homology"/>
<dbReference type="Proteomes" id="UP000324022">
    <property type="component" value="Unassembled WGS sequence"/>
</dbReference>
<dbReference type="EMBL" id="OOIN01000012">
    <property type="protein sequence ID" value="SPO25852.1"/>
    <property type="molecule type" value="Genomic_DNA"/>
</dbReference>
<dbReference type="PROSITE" id="PS00950">
    <property type="entry name" value="BACTERIAL_OPSIN_1"/>
    <property type="match status" value="1"/>
</dbReference>
<dbReference type="Pfam" id="PF01036">
    <property type="entry name" value="Bac_rhodopsin"/>
    <property type="match status" value="1"/>
</dbReference>
<feature type="transmembrane region" description="Helical" evidence="11">
    <location>
        <begin position="205"/>
        <end position="224"/>
    </location>
</feature>
<evidence type="ECO:0000313" key="13">
    <source>
        <dbReference type="Proteomes" id="UP000324022"/>
    </source>
</evidence>
<keyword evidence="9 11" id="KW-0472">Membrane</keyword>
<protein>
    <submittedName>
        <fullName evidence="12">Related to YRO2 - putative plasma membrane protein, transcriptionally regulated by Haa1p</fullName>
    </submittedName>
</protein>
<evidence type="ECO:0000256" key="3">
    <source>
        <dbReference type="ARBA" id="ARBA00022543"/>
    </source>
</evidence>
<keyword evidence="10" id="KW-0675">Receptor</keyword>
<evidence type="ECO:0000256" key="9">
    <source>
        <dbReference type="ARBA" id="ARBA00023136"/>
    </source>
</evidence>
<name>A0A5C3E5Q1_9BASI</name>
<dbReference type="GO" id="GO:0009881">
    <property type="term" value="F:photoreceptor activity"/>
    <property type="evidence" value="ECO:0007669"/>
    <property type="project" value="UniProtKB-KW"/>
</dbReference>
<dbReference type="InterPro" id="IPR018229">
    <property type="entry name" value="Rhodopsin_retinal_BS"/>
</dbReference>
<keyword evidence="4" id="KW-0716">Sensory transduction</keyword>
<dbReference type="GO" id="GO:0005783">
    <property type="term" value="C:endoplasmic reticulum"/>
    <property type="evidence" value="ECO:0007669"/>
    <property type="project" value="TreeGrafter"/>
</dbReference>
<dbReference type="SMART" id="SM01021">
    <property type="entry name" value="Bac_rhodopsin"/>
    <property type="match status" value="1"/>
</dbReference>
<gene>
    <name evidence="12" type="ORF">UTRI_03217</name>
</gene>
<evidence type="ECO:0000256" key="7">
    <source>
        <dbReference type="ARBA" id="ARBA00022989"/>
    </source>
</evidence>
<feature type="transmembrane region" description="Helical" evidence="11">
    <location>
        <begin position="141"/>
        <end position="161"/>
    </location>
</feature>
<keyword evidence="6" id="KW-0681">Retinal protein</keyword>
<dbReference type="InterPro" id="IPR043476">
    <property type="entry name" value="Yro2-like_7TM"/>
</dbReference>
<evidence type="ECO:0000256" key="1">
    <source>
        <dbReference type="ARBA" id="ARBA00004141"/>
    </source>
</evidence>
<keyword evidence="8" id="KW-0157">Chromophore</keyword>
<evidence type="ECO:0000256" key="5">
    <source>
        <dbReference type="ARBA" id="ARBA00022692"/>
    </source>
</evidence>
<dbReference type="SUPFAM" id="SSF81321">
    <property type="entry name" value="Family A G protein-coupled receptor-like"/>
    <property type="match status" value="1"/>
</dbReference>
<evidence type="ECO:0000313" key="12">
    <source>
        <dbReference type="EMBL" id="SPO25852.1"/>
    </source>
</evidence>
<comment type="subcellular location">
    <subcellularLocation>
        <location evidence="1">Membrane</location>
        <topology evidence="1">Multi-pass membrane protein</topology>
    </subcellularLocation>
</comment>
<dbReference type="GO" id="GO:0005216">
    <property type="term" value="F:monoatomic ion channel activity"/>
    <property type="evidence" value="ECO:0007669"/>
    <property type="project" value="InterPro"/>
</dbReference>
<keyword evidence="5 11" id="KW-0812">Transmembrane</keyword>
<feature type="transmembrane region" description="Helical" evidence="11">
    <location>
        <begin position="63"/>
        <end position="81"/>
    </location>
</feature>
<evidence type="ECO:0000256" key="8">
    <source>
        <dbReference type="ARBA" id="ARBA00022991"/>
    </source>
</evidence>
<feature type="transmembrane region" description="Helical" evidence="11">
    <location>
        <begin position="34"/>
        <end position="54"/>
    </location>
</feature>
<dbReference type="AlphaFoldDB" id="A0A5C3E5Q1"/>
<dbReference type="Gene3D" id="1.20.1070.10">
    <property type="entry name" value="Rhodopsin 7-helix transmembrane proteins"/>
    <property type="match status" value="1"/>
</dbReference>
<evidence type="ECO:0000256" key="10">
    <source>
        <dbReference type="ARBA" id="ARBA00023170"/>
    </source>
</evidence>
<dbReference type="PRINTS" id="PR00251">
    <property type="entry name" value="BACTRLOPSIN"/>
</dbReference>
<evidence type="ECO:0000256" key="6">
    <source>
        <dbReference type="ARBA" id="ARBA00022925"/>
    </source>
</evidence>